<gene>
    <name evidence="1" type="ORF">REH74_022825</name>
</gene>
<evidence type="ECO:0000313" key="1">
    <source>
        <dbReference type="EMBL" id="MGI1900362.1"/>
    </source>
</evidence>
<sequence length="126" mass="14440">MLRRLLAGQISGCQDTANQSLLDFNHEMMLLFNELNEEQLKVNTESNSIRLIATPELDTLLDDLSEQIKQSYEDSVAMLKFMGTREYILDNSLVKPFQDQVAISGTQALKAREALKQRMKFELDEI</sequence>
<organism evidence="1 2">
    <name type="scientific">Vibrio campbellii</name>
    <dbReference type="NCBI Taxonomy" id="680"/>
    <lineage>
        <taxon>Bacteria</taxon>
        <taxon>Pseudomonadati</taxon>
        <taxon>Pseudomonadota</taxon>
        <taxon>Gammaproteobacteria</taxon>
        <taxon>Vibrionales</taxon>
        <taxon>Vibrionaceae</taxon>
        <taxon>Vibrio</taxon>
    </lineage>
</organism>
<dbReference type="Proteomes" id="UP001354073">
    <property type="component" value="Unassembled WGS sequence"/>
</dbReference>
<dbReference type="EMBL" id="JAVHXJ020000174">
    <property type="protein sequence ID" value="MGI1900362.1"/>
    <property type="molecule type" value="Genomic_DNA"/>
</dbReference>
<protein>
    <submittedName>
        <fullName evidence="1">Uncharacterized protein</fullName>
    </submittedName>
</protein>
<accession>A0ACC7RF18</accession>
<comment type="caution">
    <text evidence="1">The sequence shown here is derived from an EMBL/GenBank/DDBJ whole genome shotgun (WGS) entry which is preliminary data.</text>
</comment>
<proteinExistence type="predicted"/>
<reference evidence="1" key="1">
    <citation type="submission" date="2024-11" db="EMBL/GenBank/DDBJ databases">
        <title>Identification of new Vibrio campbellii strains harboring the pVA1 plasmid isolated from Penaeus vannamei postlarvae affected by outbreaks of acute hepatopancreatic necrosis disease (AHPND) in Mexico.</title>
        <authorList>
            <person name="Gomez-Gil B."/>
            <person name="Enciso-Ibarra J."/>
        </authorList>
    </citation>
    <scope>NUCLEOTIDE SEQUENCE</scope>
    <source>
        <strain evidence="1">M270204</strain>
    </source>
</reference>
<name>A0ACC7RF18_9VIBR</name>
<evidence type="ECO:0000313" key="2">
    <source>
        <dbReference type="Proteomes" id="UP001354073"/>
    </source>
</evidence>